<dbReference type="EMBL" id="KZ305018">
    <property type="protein sequence ID" value="PIA64448.1"/>
    <property type="molecule type" value="Genomic_DNA"/>
</dbReference>
<protein>
    <recommendedName>
        <fullName evidence="4">Secreted protein</fullName>
    </recommendedName>
</protein>
<keyword evidence="3" id="KW-1185">Reference proteome</keyword>
<evidence type="ECO:0000256" key="1">
    <source>
        <dbReference type="SAM" id="SignalP"/>
    </source>
</evidence>
<dbReference type="Proteomes" id="UP000230069">
    <property type="component" value="Unassembled WGS sequence"/>
</dbReference>
<gene>
    <name evidence="2" type="ORF">AQUCO_00100138v1</name>
</gene>
<evidence type="ECO:0000313" key="3">
    <source>
        <dbReference type="Proteomes" id="UP000230069"/>
    </source>
</evidence>
<keyword evidence="1" id="KW-0732">Signal</keyword>
<accession>A0A2G5F8W7</accession>
<name>A0A2G5F8W7_AQUCA</name>
<sequence>MHQCFLILFDIVVSAQVHLGLAITWHRQNRVDIQHVKQDCKGVDVPYQGLRFQTLFNLHLPCFTNDTYTPTEVMCLGIRVLLKSLLCKFSYVAEKLGSKSKAQWKQKLALLATY</sequence>
<feature type="chain" id="PRO_5013942231" description="Secreted protein" evidence="1">
    <location>
        <begin position="23"/>
        <end position="114"/>
    </location>
</feature>
<dbReference type="InParanoid" id="A0A2G5F8W7"/>
<feature type="signal peptide" evidence="1">
    <location>
        <begin position="1"/>
        <end position="22"/>
    </location>
</feature>
<reference evidence="2 3" key="1">
    <citation type="submission" date="2017-09" db="EMBL/GenBank/DDBJ databases">
        <title>WGS assembly of Aquilegia coerulea Goldsmith.</title>
        <authorList>
            <person name="Hodges S."/>
            <person name="Kramer E."/>
            <person name="Nordborg M."/>
            <person name="Tomkins J."/>
            <person name="Borevitz J."/>
            <person name="Derieg N."/>
            <person name="Yan J."/>
            <person name="Mihaltcheva S."/>
            <person name="Hayes R.D."/>
            <person name="Rokhsar D."/>
        </authorList>
    </citation>
    <scope>NUCLEOTIDE SEQUENCE [LARGE SCALE GENOMIC DNA]</scope>
    <source>
        <strain evidence="3">cv. Goldsmith</strain>
    </source>
</reference>
<evidence type="ECO:0008006" key="4">
    <source>
        <dbReference type="Google" id="ProtNLM"/>
    </source>
</evidence>
<dbReference type="AlphaFoldDB" id="A0A2G5F8W7"/>
<proteinExistence type="predicted"/>
<evidence type="ECO:0000313" key="2">
    <source>
        <dbReference type="EMBL" id="PIA64448.1"/>
    </source>
</evidence>
<organism evidence="2 3">
    <name type="scientific">Aquilegia coerulea</name>
    <name type="common">Rocky mountain columbine</name>
    <dbReference type="NCBI Taxonomy" id="218851"/>
    <lineage>
        <taxon>Eukaryota</taxon>
        <taxon>Viridiplantae</taxon>
        <taxon>Streptophyta</taxon>
        <taxon>Embryophyta</taxon>
        <taxon>Tracheophyta</taxon>
        <taxon>Spermatophyta</taxon>
        <taxon>Magnoliopsida</taxon>
        <taxon>Ranunculales</taxon>
        <taxon>Ranunculaceae</taxon>
        <taxon>Thalictroideae</taxon>
        <taxon>Aquilegia</taxon>
    </lineage>
</organism>